<dbReference type="Proteomes" id="UP000005408">
    <property type="component" value="Unassembled WGS sequence"/>
</dbReference>
<proteinExistence type="predicted"/>
<evidence type="ECO:0000313" key="1">
    <source>
        <dbReference type="EnsemblMetazoa" id="G4465.1:cds"/>
    </source>
</evidence>
<dbReference type="EnsemblMetazoa" id="G4465.1">
    <property type="protein sequence ID" value="G4465.1:cds"/>
    <property type="gene ID" value="G4465"/>
</dbReference>
<keyword evidence="2" id="KW-1185">Reference proteome</keyword>
<sequence length="201" mass="23266">MATIAQQVNYLLASGQYHTILSIIKGFRNGAVYGAKIRFPHALVMTFLFKRGSITEMAKGILEATFTHSKNLACFVFVYKTLTNLMAWFETHEKQYQSFIAAFIGGYFVFGKYNKVNEQINLYLLSRILYGLAKLAVKRGYVPAPKGEVFPWFAAIVWGIVLWLFEYEQDTLQPSLKSSMTYLYHDSNRWNNFKNFLIYNK</sequence>
<dbReference type="GeneID" id="105319031"/>
<organism evidence="1 2">
    <name type="scientific">Magallana gigas</name>
    <name type="common">Pacific oyster</name>
    <name type="synonym">Crassostrea gigas</name>
    <dbReference type="NCBI Taxonomy" id="29159"/>
    <lineage>
        <taxon>Eukaryota</taxon>
        <taxon>Metazoa</taxon>
        <taxon>Spiralia</taxon>
        <taxon>Lophotrochozoa</taxon>
        <taxon>Mollusca</taxon>
        <taxon>Bivalvia</taxon>
        <taxon>Autobranchia</taxon>
        <taxon>Pteriomorphia</taxon>
        <taxon>Ostreida</taxon>
        <taxon>Ostreoidea</taxon>
        <taxon>Ostreidae</taxon>
        <taxon>Magallana</taxon>
    </lineage>
</organism>
<reference evidence="1" key="1">
    <citation type="submission" date="2022-08" db="UniProtKB">
        <authorList>
            <consortium name="EnsemblMetazoa"/>
        </authorList>
    </citation>
    <scope>IDENTIFICATION</scope>
    <source>
        <strain evidence="1">05x7-T-G4-1.051#20</strain>
    </source>
</reference>
<dbReference type="PANTHER" id="PTHR15460">
    <property type="entry name" value="PEROXISOMAL MEMBRANE PROTEIN 4"/>
    <property type="match status" value="1"/>
</dbReference>
<dbReference type="InterPro" id="IPR019531">
    <property type="entry name" value="Pmp4"/>
</dbReference>
<dbReference type="OMA" id="IQGMVKR"/>
<dbReference type="PANTHER" id="PTHR15460:SF3">
    <property type="entry name" value="PEROXISOMAL MEMBRANE PROTEIN 4"/>
    <property type="match status" value="1"/>
</dbReference>
<dbReference type="EnsemblMetazoa" id="G4465.2">
    <property type="protein sequence ID" value="G4465.2:cds"/>
    <property type="gene ID" value="G4465"/>
</dbReference>
<dbReference type="Pfam" id="PF02466">
    <property type="entry name" value="Tim17"/>
    <property type="match status" value="1"/>
</dbReference>
<dbReference type="KEGG" id="crg:105319031"/>
<dbReference type="OrthoDB" id="39659at2759"/>
<accession>A0A8W8N3C1</accession>
<dbReference type="PIRSF" id="PIRSF013674">
    <property type="entry name" value="PXMP4"/>
    <property type="match status" value="1"/>
</dbReference>
<dbReference type="GO" id="GO:0005778">
    <property type="term" value="C:peroxisomal membrane"/>
    <property type="evidence" value="ECO:0007669"/>
    <property type="project" value="TreeGrafter"/>
</dbReference>
<evidence type="ECO:0008006" key="3">
    <source>
        <dbReference type="Google" id="ProtNLM"/>
    </source>
</evidence>
<name>A0A8W8N3C1_MAGGI</name>
<dbReference type="RefSeq" id="XP_011414706.2">
    <property type="nucleotide sequence ID" value="XM_011416404.4"/>
</dbReference>
<dbReference type="AlphaFoldDB" id="A0A8W8N3C1"/>
<evidence type="ECO:0000313" key="2">
    <source>
        <dbReference type="Proteomes" id="UP000005408"/>
    </source>
</evidence>
<protein>
    <recommendedName>
        <fullName evidence="3">Peroxisomal membrane protein 4</fullName>
    </recommendedName>
</protein>